<dbReference type="EMBL" id="PFMR01000255">
    <property type="protein sequence ID" value="PIZ15554.1"/>
    <property type="molecule type" value="Genomic_DNA"/>
</dbReference>
<proteinExistence type="predicted"/>
<dbReference type="Proteomes" id="UP000229307">
    <property type="component" value="Unassembled WGS sequence"/>
</dbReference>
<comment type="caution">
    <text evidence="1">The sequence shown here is derived from an EMBL/GenBank/DDBJ whole genome shotgun (WGS) entry which is preliminary data.</text>
</comment>
<sequence>MRRISLLLILVLTFNLQPLTFNRISAAEVTKEGGVDVLYNWDFSKGGEDWVSCPVSNIGKAEIAAGALVLECNGYDPYIFSPAVDIDASRFTDIIIKMKMSTGAGDAIFFITEDDQKWDENKKAQAGFSGDGAWHEYKIDMSGSKYWKGKVTGFRIDPPNDGKPKCEIACIKIASKEKKFLCAAPVYTL</sequence>
<dbReference type="AlphaFoldDB" id="A0A2M7S7S8"/>
<protein>
    <submittedName>
        <fullName evidence="1">Uncharacterized protein</fullName>
    </submittedName>
</protein>
<organism evidence="1 2">
    <name type="scientific">Candidatus Desantisbacteria bacterium CG_4_10_14_0_8_um_filter_48_22</name>
    <dbReference type="NCBI Taxonomy" id="1974543"/>
    <lineage>
        <taxon>Bacteria</taxon>
        <taxon>Candidatus Desantisiibacteriota</taxon>
    </lineage>
</organism>
<gene>
    <name evidence="1" type="ORF">COY52_09490</name>
</gene>
<accession>A0A2M7S7S8</accession>
<reference evidence="2" key="1">
    <citation type="submission" date="2017-09" db="EMBL/GenBank/DDBJ databases">
        <title>Depth-based differentiation of microbial function through sediment-hosted aquifers and enrichment of novel symbionts in the deep terrestrial subsurface.</title>
        <authorList>
            <person name="Probst A.J."/>
            <person name="Ladd B."/>
            <person name="Jarett J.K."/>
            <person name="Geller-Mcgrath D.E."/>
            <person name="Sieber C.M.K."/>
            <person name="Emerson J.B."/>
            <person name="Anantharaman K."/>
            <person name="Thomas B.C."/>
            <person name="Malmstrom R."/>
            <person name="Stieglmeier M."/>
            <person name="Klingl A."/>
            <person name="Woyke T."/>
            <person name="Ryan C.M."/>
            <person name="Banfield J.F."/>
        </authorList>
    </citation>
    <scope>NUCLEOTIDE SEQUENCE [LARGE SCALE GENOMIC DNA]</scope>
</reference>
<evidence type="ECO:0000313" key="2">
    <source>
        <dbReference type="Proteomes" id="UP000229307"/>
    </source>
</evidence>
<name>A0A2M7S7S8_9BACT</name>
<evidence type="ECO:0000313" key="1">
    <source>
        <dbReference type="EMBL" id="PIZ15554.1"/>
    </source>
</evidence>